<evidence type="ECO:0000256" key="7">
    <source>
        <dbReference type="SAM" id="MobiDB-lite"/>
    </source>
</evidence>
<dbReference type="AlphaFoldDB" id="A0A2S5TDL2"/>
<dbReference type="PANTHER" id="PTHR43811:SF19">
    <property type="entry name" value="39 KDA FK506-BINDING NUCLEAR PROTEIN"/>
    <property type="match status" value="1"/>
</dbReference>
<keyword evidence="8" id="KW-1133">Transmembrane helix</keyword>
<evidence type="ECO:0000256" key="8">
    <source>
        <dbReference type="SAM" id="Phobius"/>
    </source>
</evidence>
<keyword evidence="8" id="KW-0472">Membrane</keyword>
<keyword evidence="5 6" id="KW-0413">Isomerase</keyword>
<evidence type="ECO:0000313" key="11">
    <source>
        <dbReference type="Proteomes" id="UP000238220"/>
    </source>
</evidence>
<feature type="compositionally biased region" description="Low complexity" evidence="7">
    <location>
        <begin position="37"/>
        <end position="58"/>
    </location>
</feature>
<feature type="domain" description="PPIase FKBP-type" evidence="9">
    <location>
        <begin position="349"/>
        <end position="432"/>
    </location>
</feature>
<accession>A0A2S5TDL2</accession>
<dbReference type="Gene3D" id="3.10.50.40">
    <property type="match status" value="1"/>
</dbReference>
<evidence type="ECO:0000256" key="2">
    <source>
        <dbReference type="ARBA" id="ARBA00006577"/>
    </source>
</evidence>
<protein>
    <recommendedName>
        <fullName evidence="3 6">peptidylprolyl isomerase</fullName>
        <ecNumber evidence="3 6">5.2.1.8</ecNumber>
    </recommendedName>
</protein>
<gene>
    <name evidence="10" type="ORF">C3942_14695</name>
</gene>
<dbReference type="InterPro" id="IPR046357">
    <property type="entry name" value="PPIase_dom_sf"/>
</dbReference>
<dbReference type="PROSITE" id="PS50059">
    <property type="entry name" value="FKBP_PPIASE"/>
    <property type="match status" value="1"/>
</dbReference>
<dbReference type="GO" id="GO:0003755">
    <property type="term" value="F:peptidyl-prolyl cis-trans isomerase activity"/>
    <property type="evidence" value="ECO:0007669"/>
    <property type="project" value="UniProtKB-KW"/>
</dbReference>
<reference evidence="10 11" key="1">
    <citation type="submission" date="2018-02" db="EMBL/GenBank/DDBJ databases">
        <title>Genome sequencing of Solimonas sp. HR-BB.</title>
        <authorList>
            <person name="Lee Y."/>
            <person name="Jeon C.O."/>
        </authorList>
    </citation>
    <scope>NUCLEOTIDE SEQUENCE [LARGE SCALE GENOMIC DNA]</scope>
    <source>
        <strain evidence="10 11">HR-BB</strain>
    </source>
</reference>
<evidence type="ECO:0000313" key="10">
    <source>
        <dbReference type="EMBL" id="PPE73070.1"/>
    </source>
</evidence>
<dbReference type="EMBL" id="PSNW01000008">
    <property type="protein sequence ID" value="PPE73070.1"/>
    <property type="molecule type" value="Genomic_DNA"/>
</dbReference>
<evidence type="ECO:0000259" key="9">
    <source>
        <dbReference type="PROSITE" id="PS50059"/>
    </source>
</evidence>
<dbReference type="OrthoDB" id="9814548at2"/>
<keyword evidence="8" id="KW-0812">Transmembrane</keyword>
<comment type="caution">
    <text evidence="10">The sequence shown here is derived from an EMBL/GenBank/DDBJ whole genome shotgun (WGS) entry which is preliminary data.</text>
</comment>
<organism evidence="10 11">
    <name type="scientific">Solimonas fluminis</name>
    <dbReference type="NCBI Taxonomy" id="2086571"/>
    <lineage>
        <taxon>Bacteria</taxon>
        <taxon>Pseudomonadati</taxon>
        <taxon>Pseudomonadota</taxon>
        <taxon>Gammaproteobacteria</taxon>
        <taxon>Nevskiales</taxon>
        <taxon>Nevskiaceae</taxon>
        <taxon>Solimonas</taxon>
    </lineage>
</organism>
<keyword evidence="11" id="KW-1185">Reference proteome</keyword>
<evidence type="ECO:0000256" key="6">
    <source>
        <dbReference type="PROSITE-ProRule" id="PRU00277"/>
    </source>
</evidence>
<feature type="region of interest" description="Disordered" evidence="7">
    <location>
        <begin position="28"/>
        <end position="66"/>
    </location>
</feature>
<evidence type="ECO:0000256" key="1">
    <source>
        <dbReference type="ARBA" id="ARBA00000971"/>
    </source>
</evidence>
<keyword evidence="4 6" id="KW-0697">Rotamase</keyword>
<dbReference type="InterPro" id="IPR001179">
    <property type="entry name" value="PPIase_FKBP_dom"/>
</dbReference>
<dbReference type="Pfam" id="PF00254">
    <property type="entry name" value="FKBP_C"/>
    <property type="match status" value="1"/>
</dbReference>
<dbReference type="PANTHER" id="PTHR43811">
    <property type="entry name" value="FKBP-TYPE PEPTIDYL-PROLYL CIS-TRANS ISOMERASE FKPA"/>
    <property type="match status" value="1"/>
</dbReference>
<dbReference type="Proteomes" id="UP000238220">
    <property type="component" value="Unassembled WGS sequence"/>
</dbReference>
<name>A0A2S5TDL2_9GAMM</name>
<dbReference type="EC" id="5.2.1.8" evidence="3 6"/>
<feature type="transmembrane region" description="Helical" evidence="8">
    <location>
        <begin position="7"/>
        <end position="25"/>
    </location>
</feature>
<dbReference type="SUPFAM" id="SSF54534">
    <property type="entry name" value="FKBP-like"/>
    <property type="match status" value="1"/>
</dbReference>
<evidence type="ECO:0000256" key="3">
    <source>
        <dbReference type="ARBA" id="ARBA00013194"/>
    </source>
</evidence>
<comment type="similarity">
    <text evidence="2">Belongs to the FKBP-type PPIase family.</text>
</comment>
<comment type="catalytic activity">
    <reaction evidence="1 6">
        <text>[protein]-peptidylproline (omega=180) = [protein]-peptidylproline (omega=0)</text>
        <dbReference type="Rhea" id="RHEA:16237"/>
        <dbReference type="Rhea" id="RHEA-COMP:10747"/>
        <dbReference type="Rhea" id="RHEA-COMP:10748"/>
        <dbReference type="ChEBI" id="CHEBI:83833"/>
        <dbReference type="ChEBI" id="CHEBI:83834"/>
        <dbReference type="EC" id="5.2.1.8"/>
    </reaction>
</comment>
<evidence type="ECO:0000256" key="4">
    <source>
        <dbReference type="ARBA" id="ARBA00023110"/>
    </source>
</evidence>
<sequence length="439" mass="45890">MKKTGTFVAAGAVIVGIGMLALTLIEGSPRPPPPAPQSAAGSAPMPPLLAAASPPSAATIKAQDEENNRQRCVQMIAVAQEAARGRKQGYMPGHVLDALWKDMDGNKARWPKLTTRDMEAAVLATFGAKTADGAPFDVAEECFKEGGYLSVANVEKMLGEQPEEQFFAGQFGGTIIAVAAHPRNGVYVSLKNTSSATWSANIKDLTFNLVDKAIVNPCCVYDDVVVQLGRAVGGKVEAAPQGAAMYKITQTEAQLVTGAVFKMPRKIEFATFRGKRLCTLKTRAEFSDLAAANSLPTYCESYAEQGGAAAPAQPQAAPVIAGSPAAPRDEDAVQVTTLEPGTGCAPTPTSTVNVSYTLVLDDGSVVETVDAANSRLAGHQLRGWVSALQKMREGGSYEARIPAALAFGSRGALPRIPPNSPLTYKVKLNKVSGGAACQG</sequence>
<proteinExistence type="inferred from homology"/>
<evidence type="ECO:0000256" key="5">
    <source>
        <dbReference type="ARBA" id="ARBA00023235"/>
    </source>
</evidence>